<dbReference type="CDD" id="cd08894">
    <property type="entry name" value="SRPBCC_CalC_Aha1-like_1"/>
    <property type="match status" value="1"/>
</dbReference>
<protein>
    <submittedName>
        <fullName evidence="3">SRPBCC domain-containing protein</fullName>
    </submittedName>
</protein>
<gene>
    <name evidence="3" type="ORF">ACFPYJ_23440</name>
</gene>
<name>A0ABW0W5L8_9BACL</name>
<evidence type="ECO:0000259" key="2">
    <source>
        <dbReference type="Pfam" id="PF08327"/>
    </source>
</evidence>
<dbReference type="PANTHER" id="PTHR36929">
    <property type="entry name" value="ATTACHMENT SUBUNIT, PUTATIVE-RELATED"/>
    <property type="match status" value="1"/>
</dbReference>
<dbReference type="EMBL" id="JBHSOW010000088">
    <property type="protein sequence ID" value="MFC5652016.1"/>
    <property type="molecule type" value="Genomic_DNA"/>
</dbReference>
<evidence type="ECO:0000313" key="3">
    <source>
        <dbReference type="EMBL" id="MFC5652016.1"/>
    </source>
</evidence>
<feature type="domain" description="Activator of Hsp90 ATPase homologue 1/2-like C-terminal" evidence="2">
    <location>
        <begin position="49"/>
        <end position="176"/>
    </location>
</feature>
<dbReference type="RefSeq" id="WP_379190651.1">
    <property type="nucleotide sequence ID" value="NZ_JBHSOW010000088.1"/>
</dbReference>
<keyword evidence="4" id="KW-1185">Reference proteome</keyword>
<reference evidence="4" key="1">
    <citation type="journal article" date="2019" name="Int. J. Syst. Evol. Microbiol.">
        <title>The Global Catalogue of Microorganisms (GCM) 10K type strain sequencing project: providing services to taxonomists for standard genome sequencing and annotation.</title>
        <authorList>
            <consortium name="The Broad Institute Genomics Platform"/>
            <consortium name="The Broad Institute Genome Sequencing Center for Infectious Disease"/>
            <person name="Wu L."/>
            <person name="Ma J."/>
        </authorList>
    </citation>
    <scope>NUCLEOTIDE SEQUENCE [LARGE SCALE GENOMIC DNA]</scope>
    <source>
        <strain evidence="4">CGMCC 1.3240</strain>
    </source>
</reference>
<dbReference type="PANTHER" id="PTHR36929:SF5">
    <property type="entry name" value="BLR6751 PROTEIN"/>
    <property type="match status" value="1"/>
</dbReference>
<comment type="caution">
    <text evidence="3">The sequence shown here is derived from an EMBL/GenBank/DDBJ whole genome shotgun (WGS) entry which is preliminary data.</text>
</comment>
<sequence length="180" mass="20529">MKVAKEIANRLELSQPQASKHPRILSDIGFNKIATQVGEREIVITRVFDTPRDLVFDAWTKEEHLSKWWGPRGFTTTFQNFDMKAGGTWQFVMHGPDGVDYPNTNVFVEVVKPERIVIKHDVFPHFLATAIFEDLDGTTKLIYSTVFEENTAVFDKVKTYAVPGAEQTMDRLEEHLASIS</sequence>
<dbReference type="InterPro" id="IPR023393">
    <property type="entry name" value="START-like_dom_sf"/>
</dbReference>
<dbReference type="InterPro" id="IPR013538">
    <property type="entry name" value="ASHA1/2-like_C"/>
</dbReference>
<dbReference type="Proteomes" id="UP001596047">
    <property type="component" value="Unassembled WGS sequence"/>
</dbReference>
<proteinExistence type="inferred from homology"/>
<evidence type="ECO:0000256" key="1">
    <source>
        <dbReference type="ARBA" id="ARBA00006817"/>
    </source>
</evidence>
<dbReference type="Gene3D" id="3.30.530.20">
    <property type="match status" value="1"/>
</dbReference>
<dbReference type="SUPFAM" id="SSF55961">
    <property type="entry name" value="Bet v1-like"/>
    <property type="match status" value="1"/>
</dbReference>
<evidence type="ECO:0000313" key="4">
    <source>
        <dbReference type="Proteomes" id="UP001596047"/>
    </source>
</evidence>
<accession>A0ABW0W5L8</accession>
<organism evidence="3 4">
    <name type="scientific">Paenibacillus solisilvae</name>
    <dbReference type="NCBI Taxonomy" id="2486751"/>
    <lineage>
        <taxon>Bacteria</taxon>
        <taxon>Bacillati</taxon>
        <taxon>Bacillota</taxon>
        <taxon>Bacilli</taxon>
        <taxon>Bacillales</taxon>
        <taxon>Paenibacillaceae</taxon>
        <taxon>Paenibacillus</taxon>
    </lineage>
</organism>
<comment type="similarity">
    <text evidence="1">Belongs to the AHA1 family.</text>
</comment>
<dbReference type="Pfam" id="PF08327">
    <property type="entry name" value="AHSA1"/>
    <property type="match status" value="1"/>
</dbReference>